<feature type="region of interest" description="Disordered" evidence="1">
    <location>
        <begin position="74"/>
        <end position="98"/>
    </location>
</feature>
<organism evidence="2 3">
    <name type="scientific">Candidatus Sulfotelmatobacter kueseliae</name>
    <dbReference type="NCBI Taxonomy" id="2042962"/>
    <lineage>
        <taxon>Bacteria</taxon>
        <taxon>Pseudomonadati</taxon>
        <taxon>Acidobacteriota</taxon>
        <taxon>Terriglobia</taxon>
        <taxon>Terriglobales</taxon>
        <taxon>Candidatus Korobacteraceae</taxon>
        <taxon>Candidatus Sulfotelmatobacter</taxon>
    </lineage>
</organism>
<accession>A0A2U3KUF8</accession>
<reference evidence="3" key="1">
    <citation type="submission" date="2018-02" db="EMBL/GenBank/DDBJ databases">
        <authorList>
            <person name="Hausmann B."/>
        </authorList>
    </citation>
    <scope>NUCLEOTIDE SEQUENCE [LARGE SCALE GENOMIC DNA]</scope>
    <source>
        <strain evidence="3">Peat soil MAG SbA1</strain>
    </source>
</reference>
<proteinExistence type="predicted"/>
<evidence type="ECO:0000313" key="2">
    <source>
        <dbReference type="EMBL" id="SPF43197.1"/>
    </source>
</evidence>
<gene>
    <name evidence="2" type="ORF">SBA1_480067</name>
</gene>
<name>A0A2U3KUF8_9BACT</name>
<protein>
    <submittedName>
        <fullName evidence="2">Uncharacterized protein</fullName>
    </submittedName>
</protein>
<sequence>MDGALRTVRKYLPHTHRSGRSGFESSTIANLSCLLDSVPRKRSISDSACFCGVPVCRDCECGTYGLRIPDSVKCGPKNNERPETLASPGRPGSPPPELLTAEAKREKPCCLWHFGAIGLPGSASLPSL</sequence>
<dbReference type="EMBL" id="OMOD01000142">
    <property type="protein sequence ID" value="SPF43197.1"/>
    <property type="molecule type" value="Genomic_DNA"/>
</dbReference>
<evidence type="ECO:0000256" key="1">
    <source>
        <dbReference type="SAM" id="MobiDB-lite"/>
    </source>
</evidence>
<dbReference type="Proteomes" id="UP000238701">
    <property type="component" value="Unassembled WGS sequence"/>
</dbReference>
<dbReference type="AlphaFoldDB" id="A0A2U3KUF8"/>
<evidence type="ECO:0000313" key="3">
    <source>
        <dbReference type="Proteomes" id="UP000238701"/>
    </source>
</evidence>